<dbReference type="SUPFAM" id="SSF90188">
    <property type="entry name" value="Somatomedin B domain"/>
    <property type="match status" value="1"/>
</dbReference>
<dbReference type="Pfam" id="PF25031">
    <property type="entry name" value="SBSPON_C"/>
    <property type="match status" value="1"/>
</dbReference>
<dbReference type="SMART" id="SM00209">
    <property type="entry name" value="TSP1"/>
    <property type="match status" value="1"/>
</dbReference>
<keyword evidence="1" id="KW-1015">Disulfide bond</keyword>
<feature type="domain" description="SMB" evidence="3">
    <location>
        <begin position="204"/>
        <end position="228"/>
    </location>
</feature>
<dbReference type="Pfam" id="PF01033">
    <property type="entry name" value="Somatomedin_B"/>
    <property type="match status" value="1"/>
</dbReference>
<evidence type="ECO:0000256" key="2">
    <source>
        <dbReference type="SAM" id="SignalP"/>
    </source>
</evidence>
<dbReference type="InterPro" id="IPR001212">
    <property type="entry name" value="Somatomedin_B_dom"/>
</dbReference>
<protein>
    <recommendedName>
        <fullName evidence="3">SMB domain-containing protein</fullName>
    </recommendedName>
</protein>
<gene>
    <name evidence="4" type="ORF">CAMP_LOCUS8530</name>
</gene>
<dbReference type="OrthoDB" id="98591at2759"/>
<dbReference type="Gene3D" id="2.20.100.10">
    <property type="entry name" value="Thrombospondin type-1 (TSP1) repeat"/>
    <property type="match status" value="1"/>
</dbReference>
<name>A0A9P1IJ82_9PELO</name>
<dbReference type="PROSITE" id="PS00524">
    <property type="entry name" value="SMB_1"/>
    <property type="match status" value="1"/>
</dbReference>
<dbReference type="InterPro" id="IPR036383">
    <property type="entry name" value="TSP1_rpt_sf"/>
</dbReference>
<keyword evidence="2" id="KW-0732">Signal</keyword>
<dbReference type="Proteomes" id="UP001152747">
    <property type="component" value="Unassembled WGS sequence"/>
</dbReference>
<dbReference type="InterPro" id="IPR036024">
    <property type="entry name" value="Somatomedin_B-like_dom_sf"/>
</dbReference>
<comment type="caution">
    <text evidence="4">The sequence shown here is derived from an EMBL/GenBank/DDBJ whole genome shotgun (WGS) entry which is preliminary data.</text>
</comment>
<dbReference type="PROSITE" id="PS50092">
    <property type="entry name" value="TSP1"/>
    <property type="match status" value="1"/>
</dbReference>
<feature type="chain" id="PRO_5040247439" description="SMB domain-containing protein" evidence="2">
    <location>
        <begin position="17"/>
        <end position="424"/>
    </location>
</feature>
<dbReference type="InterPro" id="IPR056801">
    <property type="entry name" value="SBSPON_C"/>
</dbReference>
<dbReference type="PANTHER" id="PTHR20920">
    <property type="entry name" value="RPE-SPONDIN"/>
    <property type="match status" value="1"/>
</dbReference>
<dbReference type="PANTHER" id="PTHR20920:SF5">
    <property type="entry name" value="SMB DOMAIN-CONTAINING PROTEIN"/>
    <property type="match status" value="1"/>
</dbReference>
<feature type="signal peptide" evidence="2">
    <location>
        <begin position="1"/>
        <end position="16"/>
    </location>
</feature>
<proteinExistence type="predicted"/>
<dbReference type="SUPFAM" id="SSF82895">
    <property type="entry name" value="TSP-1 type 1 repeat"/>
    <property type="match status" value="1"/>
</dbReference>
<dbReference type="PROSITE" id="PS51257">
    <property type="entry name" value="PROKAR_LIPOPROTEIN"/>
    <property type="match status" value="1"/>
</dbReference>
<evidence type="ECO:0000313" key="5">
    <source>
        <dbReference type="Proteomes" id="UP001152747"/>
    </source>
</evidence>
<dbReference type="PROSITE" id="PS50958">
    <property type="entry name" value="SMB_2"/>
    <property type="match status" value="1"/>
</dbReference>
<dbReference type="EMBL" id="CANHGI010000003">
    <property type="protein sequence ID" value="CAI5445893.1"/>
    <property type="molecule type" value="Genomic_DNA"/>
</dbReference>
<reference evidence="4" key="1">
    <citation type="submission" date="2022-11" db="EMBL/GenBank/DDBJ databases">
        <authorList>
            <person name="Kikuchi T."/>
        </authorList>
    </citation>
    <scope>NUCLEOTIDE SEQUENCE</scope>
    <source>
        <strain evidence="4">PS1010</strain>
    </source>
</reference>
<evidence type="ECO:0000259" key="3">
    <source>
        <dbReference type="PROSITE" id="PS50958"/>
    </source>
</evidence>
<accession>A0A9P1IJ82</accession>
<evidence type="ECO:0000313" key="4">
    <source>
        <dbReference type="EMBL" id="CAI5445893.1"/>
    </source>
</evidence>
<dbReference type="Gene3D" id="4.10.410.20">
    <property type="match status" value="1"/>
</dbReference>
<keyword evidence="5" id="KW-1185">Reference proteome</keyword>
<sequence>MRIIFLLFCLVNLVSAGCYQKRLCCSGRNNTCKGLDDGINHLPTVSTIHNEETLTLHPRGEKEYPIPHYESADSDDMIFPGVFEDENDEKIGKLILPDIIELDGSGADYVYRKTGINLEDPTTTTAPSIHHFIVGPKQDQKEPVTEVTRYSEGKNKHVLIRFSTLAKIMTLRVFNSPLVYEENRVTQPKFQHMYGYLESGASECYCDEHCVQLGDCCSDYTFTCPPRDCILSAWEPWHSCKPDKGKCGIGTQKRIRHILQHPERGGGQCEPKKEMKTCFVDCSKSEEDITTVALILDYRYNETRRQNFTQNSKFWDIPLTFEMDRKNDKYYCVHYQIDWVNRNCVSRLTKKGLMESSIICAECQPEATKHRKNGRCASDLEDNEEGFWKLIGPKSCNGIWKRINRTENCHCQFNYPNTYPFLLV</sequence>
<dbReference type="InterPro" id="IPR039942">
    <property type="entry name" value="SBSPO"/>
</dbReference>
<evidence type="ECO:0000256" key="1">
    <source>
        <dbReference type="ARBA" id="ARBA00023157"/>
    </source>
</evidence>
<dbReference type="AlphaFoldDB" id="A0A9P1IJ82"/>
<dbReference type="InterPro" id="IPR000884">
    <property type="entry name" value="TSP1_rpt"/>
</dbReference>
<organism evidence="4 5">
    <name type="scientific">Caenorhabditis angaria</name>
    <dbReference type="NCBI Taxonomy" id="860376"/>
    <lineage>
        <taxon>Eukaryota</taxon>
        <taxon>Metazoa</taxon>
        <taxon>Ecdysozoa</taxon>
        <taxon>Nematoda</taxon>
        <taxon>Chromadorea</taxon>
        <taxon>Rhabditida</taxon>
        <taxon>Rhabditina</taxon>
        <taxon>Rhabditomorpha</taxon>
        <taxon>Rhabditoidea</taxon>
        <taxon>Rhabditidae</taxon>
        <taxon>Peloderinae</taxon>
        <taxon>Caenorhabditis</taxon>
    </lineage>
</organism>